<comment type="caution">
    <text evidence="4">The sequence shown here is derived from an EMBL/GenBank/DDBJ whole genome shotgun (WGS) entry which is preliminary data.</text>
</comment>
<dbReference type="OrthoDB" id="18042at2759"/>
<evidence type="ECO:0000256" key="3">
    <source>
        <dbReference type="SAM" id="SignalP"/>
    </source>
</evidence>
<keyword evidence="3" id="KW-0732">Signal</keyword>
<comment type="catalytic activity">
    <reaction evidence="1">
        <text>5-diphospho-1D-myo-inositol 1,2,3,4,6-pentakisphosphate + ATP + H(+) = 1,5-bis(diphospho)-1D-myo-inositol 2,3,4,6-tetrakisphosphate + ADP</text>
        <dbReference type="Rhea" id="RHEA:10276"/>
        <dbReference type="ChEBI" id="CHEBI:15378"/>
        <dbReference type="ChEBI" id="CHEBI:30616"/>
        <dbReference type="ChEBI" id="CHEBI:58628"/>
        <dbReference type="ChEBI" id="CHEBI:77983"/>
        <dbReference type="ChEBI" id="CHEBI:456216"/>
        <dbReference type="EC" id="2.7.4.24"/>
    </reaction>
    <physiologicalReaction direction="left-to-right" evidence="1">
        <dbReference type="Rhea" id="RHEA:10277"/>
    </physiologicalReaction>
</comment>
<protein>
    <submittedName>
        <fullName evidence="4">Uncharacterized protein</fullName>
    </submittedName>
</protein>
<dbReference type="GO" id="GO:0005829">
    <property type="term" value="C:cytosol"/>
    <property type="evidence" value="ECO:0007669"/>
    <property type="project" value="TreeGrafter"/>
</dbReference>
<evidence type="ECO:0000313" key="4">
    <source>
        <dbReference type="EMBL" id="KAF5395551.1"/>
    </source>
</evidence>
<gene>
    <name evidence="4" type="ORF">PHET_11944</name>
</gene>
<dbReference type="AlphaFoldDB" id="A0A8J4T0K4"/>
<sequence length="150" mass="16823">MTAAVFARSFLALKVQLPSILVQVAKSANTNGLSDTDNDRRHYKHMVKYRIKEVMSEATDFTQERIQTLVPTESKLVVNAMRFVGYSRTACDRLFAHVKKLDARIFTPVTPQKPVMESSGIKVKSGNCCYDVGVNHGRSFATLETCMTYP</sequence>
<evidence type="ECO:0000313" key="5">
    <source>
        <dbReference type="Proteomes" id="UP000748531"/>
    </source>
</evidence>
<dbReference type="GO" id="GO:0000828">
    <property type="term" value="F:inositol hexakisphosphate kinase activity"/>
    <property type="evidence" value="ECO:0007669"/>
    <property type="project" value="TreeGrafter"/>
</dbReference>
<dbReference type="PANTHER" id="PTHR12750">
    <property type="entry name" value="DIPHOSPHOINOSITOL PENTAKISPHOSPHATE KINASE"/>
    <property type="match status" value="1"/>
</dbReference>
<proteinExistence type="predicted"/>
<feature type="chain" id="PRO_5035311968" evidence="3">
    <location>
        <begin position="28"/>
        <end position="150"/>
    </location>
</feature>
<comment type="catalytic activity">
    <reaction evidence="2">
        <text>1D-myo-inositol hexakisphosphate + ATP = 1-diphospho-1D-myo-inositol 2,3,4,5,6-pentakisphosphate + ADP</text>
        <dbReference type="Rhea" id="RHEA:37459"/>
        <dbReference type="ChEBI" id="CHEBI:30616"/>
        <dbReference type="ChEBI" id="CHEBI:58130"/>
        <dbReference type="ChEBI" id="CHEBI:74946"/>
        <dbReference type="ChEBI" id="CHEBI:456216"/>
        <dbReference type="EC" id="2.7.4.24"/>
    </reaction>
    <physiologicalReaction direction="left-to-right" evidence="2">
        <dbReference type="Rhea" id="RHEA:37460"/>
    </physiologicalReaction>
</comment>
<dbReference type="GO" id="GO:0032958">
    <property type="term" value="P:inositol phosphate biosynthetic process"/>
    <property type="evidence" value="ECO:0007669"/>
    <property type="project" value="TreeGrafter"/>
</dbReference>
<keyword evidence="5" id="KW-1185">Reference proteome</keyword>
<dbReference type="Proteomes" id="UP000748531">
    <property type="component" value="Unassembled WGS sequence"/>
</dbReference>
<dbReference type="InterPro" id="IPR037446">
    <property type="entry name" value="His_Pase_VIP1"/>
</dbReference>
<dbReference type="GO" id="GO:0006020">
    <property type="term" value="P:inositol metabolic process"/>
    <property type="evidence" value="ECO:0007669"/>
    <property type="project" value="TreeGrafter"/>
</dbReference>
<feature type="signal peptide" evidence="3">
    <location>
        <begin position="1"/>
        <end position="27"/>
    </location>
</feature>
<organism evidence="4 5">
    <name type="scientific">Paragonimus heterotremus</name>
    <dbReference type="NCBI Taxonomy" id="100268"/>
    <lineage>
        <taxon>Eukaryota</taxon>
        <taxon>Metazoa</taxon>
        <taxon>Spiralia</taxon>
        <taxon>Lophotrochozoa</taxon>
        <taxon>Platyhelminthes</taxon>
        <taxon>Trematoda</taxon>
        <taxon>Digenea</taxon>
        <taxon>Plagiorchiida</taxon>
        <taxon>Troglotremata</taxon>
        <taxon>Troglotrematidae</taxon>
        <taxon>Paragonimus</taxon>
    </lineage>
</organism>
<reference evidence="4" key="1">
    <citation type="submission" date="2019-05" db="EMBL/GenBank/DDBJ databases">
        <title>Annotation for the trematode Paragonimus heterotremus.</title>
        <authorList>
            <person name="Choi Y.-J."/>
        </authorList>
    </citation>
    <scope>NUCLEOTIDE SEQUENCE</scope>
    <source>
        <strain evidence="4">LC</strain>
    </source>
</reference>
<accession>A0A8J4T0K4</accession>
<evidence type="ECO:0000256" key="1">
    <source>
        <dbReference type="ARBA" id="ARBA00033696"/>
    </source>
</evidence>
<dbReference type="PANTHER" id="PTHR12750:SF9">
    <property type="entry name" value="INOSITOL HEXAKISPHOSPHATE AND DIPHOSPHOINOSITOL-PENTAKISPHOSPHATE KINASE"/>
    <property type="match status" value="1"/>
</dbReference>
<dbReference type="EMBL" id="LUCH01011814">
    <property type="protein sequence ID" value="KAF5395551.1"/>
    <property type="molecule type" value="Genomic_DNA"/>
</dbReference>
<name>A0A8J4T0K4_9TREM</name>
<dbReference type="GO" id="GO:0033857">
    <property type="term" value="F:5-diphosphoinositol pentakisphosphate 1-kinase activity"/>
    <property type="evidence" value="ECO:0007669"/>
    <property type="project" value="TreeGrafter"/>
</dbReference>
<evidence type="ECO:0000256" key="2">
    <source>
        <dbReference type="ARBA" id="ARBA00034629"/>
    </source>
</evidence>